<dbReference type="Pfam" id="PF25036">
    <property type="entry name" value="VPS13_VAB"/>
    <property type="match status" value="1"/>
</dbReference>
<comment type="similarity">
    <text evidence="1">Belongs to the VPS13 family.</text>
</comment>
<accession>A0A0V0S5W2</accession>
<sequence length="389" mass="43749">MLKYQQLLIINPISVDCLFCLVLASFFLCLPLIDLSEVVPTGLYNLSFLFLSYDVSIRGISWPVLEKDNHSVLMECCFGHSGVLYIQASAEHVSCLSESSNVLKQSHDVFNIHLQAPIVFLNLLHIEVQLSVESARMLSRIIFQLIDCKSEKLRKSCILDLSTALNEVSVLSFRAFEDDPELNLGLMKAEDNSKCVLSLFSPIWLVNSTGLPLECKARLKVCDSEWSSAFPLDTVGSAGRITCAHSKLKSYDVSVTSRLSEFGLTKICSFVPFYMVKNVSMFDIEVRQVDEDSWIRVNVNQCVGIWPNQNSRLIYCARYVGTVEESQHFLITDTAEMFATIANQHIGVYVSCNVSENSVIITLEKYQQGMIPLLIINSLQSYDLLYGQE</sequence>
<evidence type="ECO:0000313" key="4">
    <source>
        <dbReference type="EMBL" id="KRX22139.1"/>
    </source>
</evidence>
<gene>
    <name evidence="4" type="primary">VPS13A</name>
    <name evidence="4" type="ORF">T07_11419</name>
</gene>
<evidence type="ECO:0000259" key="3">
    <source>
        <dbReference type="Pfam" id="PF25036"/>
    </source>
</evidence>
<name>A0A0V0S5W2_9BILA</name>
<comment type="caution">
    <text evidence="4">The sequence shown here is derived from an EMBL/GenBank/DDBJ whole genome shotgun (WGS) entry which is preliminary data.</text>
</comment>
<dbReference type="PANTHER" id="PTHR16166:SF93">
    <property type="entry name" value="INTERMEMBRANE LIPID TRANSFER PROTEIN VPS13"/>
    <property type="match status" value="1"/>
</dbReference>
<keyword evidence="5" id="KW-1185">Reference proteome</keyword>
<protein>
    <submittedName>
        <fullName evidence="4">Vacuolar protein sorting-associated protein 13A</fullName>
    </submittedName>
</protein>
<dbReference type="InterPro" id="IPR026847">
    <property type="entry name" value="VPS13"/>
</dbReference>
<reference evidence="4 5" key="1">
    <citation type="submission" date="2015-01" db="EMBL/GenBank/DDBJ databases">
        <title>Evolution of Trichinella species and genotypes.</title>
        <authorList>
            <person name="Korhonen P.K."/>
            <person name="Edoardo P."/>
            <person name="Giuseppe L.R."/>
            <person name="Gasser R.B."/>
        </authorList>
    </citation>
    <scope>NUCLEOTIDE SEQUENCE [LARGE SCALE GENOMIC DNA]</scope>
    <source>
        <strain evidence="4">ISS37</strain>
    </source>
</reference>
<dbReference type="EMBL" id="JYDL01000034">
    <property type="protein sequence ID" value="KRX22139.1"/>
    <property type="molecule type" value="Genomic_DNA"/>
</dbReference>
<keyword evidence="2" id="KW-0812">Transmembrane</keyword>
<feature type="domain" description="Vacuolar protein sorting-associated protein 13 VPS13 adaptor binding" evidence="3">
    <location>
        <begin position="216"/>
        <end position="384"/>
    </location>
</feature>
<dbReference type="GO" id="GO:0006623">
    <property type="term" value="P:protein targeting to vacuole"/>
    <property type="evidence" value="ECO:0007669"/>
    <property type="project" value="TreeGrafter"/>
</dbReference>
<proteinExistence type="inferred from homology"/>
<dbReference type="AlphaFoldDB" id="A0A0V0S5W2"/>
<dbReference type="Proteomes" id="UP000054630">
    <property type="component" value="Unassembled WGS sequence"/>
</dbReference>
<dbReference type="InterPro" id="IPR009543">
    <property type="entry name" value="VPS13_VAB"/>
</dbReference>
<dbReference type="OrthoDB" id="428159at2759"/>
<feature type="transmembrane region" description="Helical" evidence="2">
    <location>
        <begin position="7"/>
        <end position="33"/>
    </location>
</feature>
<organism evidence="4 5">
    <name type="scientific">Trichinella nelsoni</name>
    <dbReference type="NCBI Taxonomy" id="6336"/>
    <lineage>
        <taxon>Eukaryota</taxon>
        <taxon>Metazoa</taxon>
        <taxon>Ecdysozoa</taxon>
        <taxon>Nematoda</taxon>
        <taxon>Enoplea</taxon>
        <taxon>Dorylaimia</taxon>
        <taxon>Trichinellida</taxon>
        <taxon>Trichinellidae</taxon>
        <taxon>Trichinella</taxon>
    </lineage>
</organism>
<keyword evidence="2" id="KW-0472">Membrane</keyword>
<evidence type="ECO:0000256" key="2">
    <source>
        <dbReference type="SAM" id="Phobius"/>
    </source>
</evidence>
<dbReference type="PANTHER" id="PTHR16166">
    <property type="entry name" value="VACUOLAR PROTEIN SORTING-ASSOCIATED PROTEIN VPS13"/>
    <property type="match status" value="1"/>
</dbReference>
<dbReference type="GO" id="GO:0045053">
    <property type="term" value="P:protein retention in Golgi apparatus"/>
    <property type="evidence" value="ECO:0007669"/>
    <property type="project" value="TreeGrafter"/>
</dbReference>
<evidence type="ECO:0000256" key="1">
    <source>
        <dbReference type="ARBA" id="ARBA00006545"/>
    </source>
</evidence>
<evidence type="ECO:0000313" key="5">
    <source>
        <dbReference type="Proteomes" id="UP000054630"/>
    </source>
</evidence>
<keyword evidence="2" id="KW-1133">Transmembrane helix</keyword>